<evidence type="ECO:0000313" key="2">
    <source>
        <dbReference type="Proteomes" id="UP000002964"/>
    </source>
</evidence>
<name>H8Z4X5_9GAMM</name>
<organism evidence="1 2">
    <name type="scientific">Thiorhodovibrio frisius</name>
    <dbReference type="NCBI Taxonomy" id="631362"/>
    <lineage>
        <taxon>Bacteria</taxon>
        <taxon>Pseudomonadati</taxon>
        <taxon>Pseudomonadota</taxon>
        <taxon>Gammaproteobacteria</taxon>
        <taxon>Chromatiales</taxon>
        <taxon>Chromatiaceae</taxon>
        <taxon>Thiorhodovibrio</taxon>
    </lineage>
</organism>
<dbReference type="Proteomes" id="UP000002964">
    <property type="component" value="Unassembled WGS sequence"/>
</dbReference>
<accession>H8Z4X5</accession>
<proteinExistence type="predicted"/>
<gene>
    <name evidence="1" type="ORF">Thi970DRAFT_04015</name>
</gene>
<dbReference type="AlphaFoldDB" id="H8Z4X5"/>
<dbReference type="EMBL" id="JH603170">
    <property type="protein sequence ID" value="EIC20382.1"/>
    <property type="molecule type" value="Genomic_DNA"/>
</dbReference>
<dbReference type="HOGENOM" id="CLU_3318474_0_0_6"/>
<reference evidence="2" key="1">
    <citation type="submission" date="2011-06" db="EMBL/GenBank/DDBJ databases">
        <authorList>
            <consortium name="US DOE Joint Genome Institute (JGI-PGF)"/>
            <person name="Lucas S."/>
            <person name="Han J."/>
            <person name="Lapidus A."/>
            <person name="Cheng J.-F."/>
            <person name="Goodwin L."/>
            <person name="Pitluck S."/>
            <person name="Peters L."/>
            <person name="Land M.L."/>
            <person name="Hauser L."/>
            <person name="Vogl K."/>
            <person name="Liu Z."/>
            <person name="Overmann J."/>
            <person name="Frigaard N.-U."/>
            <person name="Bryant D.A."/>
            <person name="Woyke T.J."/>
        </authorList>
    </citation>
    <scope>NUCLEOTIDE SEQUENCE [LARGE SCALE GENOMIC DNA]</scope>
    <source>
        <strain evidence="2">970</strain>
    </source>
</reference>
<dbReference type="STRING" id="631362.Thi970DRAFT_04015"/>
<sequence length="39" mass="3923">MLNHDCLGLGLGLGVGLGVGVVRVQGQSLAHPAQNEPKS</sequence>
<reference evidence="1 2" key="2">
    <citation type="submission" date="2011-11" db="EMBL/GenBank/DDBJ databases">
        <authorList>
            <consortium name="US DOE Joint Genome Institute"/>
            <person name="Lucas S."/>
            <person name="Han J."/>
            <person name="Lapidus A."/>
            <person name="Cheng J.-F."/>
            <person name="Goodwin L."/>
            <person name="Pitluck S."/>
            <person name="Peters L."/>
            <person name="Ovchinnikova G."/>
            <person name="Zhang X."/>
            <person name="Detter J.C."/>
            <person name="Han C."/>
            <person name="Tapia R."/>
            <person name="Land M."/>
            <person name="Hauser L."/>
            <person name="Kyrpides N."/>
            <person name="Ivanova N."/>
            <person name="Pagani I."/>
            <person name="Vogl K."/>
            <person name="Liu Z."/>
            <person name="Overmann J."/>
            <person name="Frigaard N.-U."/>
            <person name="Bryant D."/>
            <person name="Woyke T."/>
        </authorList>
    </citation>
    <scope>NUCLEOTIDE SEQUENCE [LARGE SCALE GENOMIC DNA]</scope>
    <source>
        <strain evidence="1 2">970</strain>
    </source>
</reference>
<evidence type="ECO:0000313" key="1">
    <source>
        <dbReference type="EMBL" id="EIC20382.1"/>
    </source>
</evidence>
<protein>
    <submittedName>
        <fullName evidence="1">Uncharacterized protein</fullName>
    </submittedName>
</protein>
<keyword evidence="2" id="KW-1185">Reference proteome</keyword>